<accession>A0A4C1X195</accession>
<dbReference type="Proteomes" id="UP000299102">
    <property type="component" value="Unassembled WGS sequence"/>
</dbReference>
<comment type="caution">
    <text evidence="1">The sequence shown here is derived from an EMBL/GenBank/DDBJ whole genome shotgun (WGS) entry which is preliminary data.</text>
</comment>
<proteinExistence type="predicted"/>
<keyword evidence="2" id="KW-1185">Reference proteome</keyword>
<sequence>MSCFKALQECSNAFVEQLQRDSAVLFNADNEQSFEEIVLEKVEELMFYQSKLILLNSRLRAQRPEVVERVDNNENIKEDYANAAVSRILVEKIIKYMQQGHAVKKLVSTPDAELSPAVLDRKQHIIKQFKEFQDLEAELLLLDRISVEKEEERSKLADQWHKELGELIERKNIAEHRTETDTPLYRKLKSLVDKMELMRIIITKLLMSRSTTYDWLKDPKDYITNVFPLIRHPVTIDDFMID</sequence>
<organism evidence="1 2">
    <name type="scientific">Eumeta variegata</name>
    <name type="common">Bagworm moth</name>
    <name type="synonym">Eumeta japonica</name>
    <dbReference type="NCBI Taxonomy" id="151549"/>
    <lineage>
        <taxon>Eukaryota</taxon>
        <taxon>Metazoa</taxon>
        <taxon>Ecdysozoa</taxon>
        <taxon>Arthropoda</taxon>
        <taxon>Hexapoda</taxon>
        <taxon>Insecta</taxon>
        <taxon>Pterygota</taxon>
        <taxon>Neoptera</taxon>
        <taxon>Endopterygota</taxon>
        <taxon>Lepidoptera</taxon>
        <taxon>Glossata</taxon>
        <taxon>Ditrysia</taxon>
        <taxon>Tineoidea</taxon>
        <taxon>Psychidae</taxon>
        <taxon>Oiketicinae</taxon>
        <taxon>Eumeta</taxon>
    </lineage>
</organism>
<protein>
    <submittedName>
        <fullName evidence="1">Uncharacterized protein</fullName>
    </submittedName>
</protein>
<evidence type="ECO:0000313" key="2">
    <source>
        <dbReference type="Proteomes" id="UP000299102"/>
    </source>
</evidence>
<dbReference type="AlphaFoldDB" id="A0A4C1X195"/>
<name>A0A4C1X195_EUMVA</name>
<gene>
    <name evidence="1" type="ORF">EVAR_43838_1</name>
</gene>
<evidence type="ECO:0000313" key="1">
    <source>
        <dbReference type="EMBL" id="GBP56075.1"/>
    </source>
</evidence>
<dbReference type="EMBL" id="BGZK01000684">
    <property type="protein sequence ID" value="GBP56075.1"/>
    <property type="molecule type" value="Genomic_DNA"/>
</dbReference>
<dbReference type="OrthoDB" id="7464812at2759"/>
<reference evidence="1 2" key="1">
    <citation type="journal article" date="2019" name="Commun. Biol.">
        <title>The bagworm genome reveals a unique fibroin gene that provides high tensile strength.</title>
        <authorList>
            <person name="Kono N."/>
            <person name="Nakamura H."/>
            <person name="Ohtoshi R."/>
            <person name="Tomita M."/>
            <person name="Numata K."/>
            <person name="Arakawa K."/>
        </authorList>
    </citation>
    <scope>NUCLEOTIDE SEQUENCE [LARGE SCALE GENOMIC DNA]</scope>
</reference>